<comment type="caution">
    <text evidence="1">The sequence shown here is derived from an EMBL/GenBank/DDBJ whole genome shotgun (WGS) entry which is preliminary data.</text>
</comment>
<dbReference type="EMBL" id="AGZG01000115">
    <property type="protein sequence ID" value="EKB62174.1"/>
    <property type="molecule type" value="Genomic_DNA"/>
</dbReference>
<name>K1N1F3_9LACO</name>
<protein>
    <submittedName>
        <fullName evidence="1">Uncharacterized protein</fullName>
    </submittedName>
</protein>
<gene>
    <name evidence="1" type="ORF">HMPREF9249_02397</name>
</gene>
<accession>K1N1F3</accession>
<dbReference type="PATRIC" id="fig|883092.3.peg.2381"/>
<reference evidence="1 2" key="1">
    <citation type="submission" date="2012-07" db="EMBL/GenBank/DDBJ databases">
        <title>The Genome Sequence of Lactobacillus crispatus FB077-07.</title>
        <authorList>
            <consortium name="The Broad Institute Genome Sequencing Platform"/>
            <person name="Earl A."/>
            <person name="Ward D."/>
            <person name="Feldgarden M."/>
            <person name="Gevers D."/>
            <person name="Saerens B."/>
            <person name="Vaneechoutte M."/>
            <person name="Walker B."/>
            <person name="Young S.K."/>
            <person name="Zeng Q."/>
            <person name="Gargeya S."/>
            <person name="Fitzgerald M."/>
            <person name="Haas B."/>
            <person name="Abouelleil A."/>
            <person name="Alvarado L."/>
            <person name="Arachchi H.M."/>
            <person name="Berlin A.M."/>
            <person name="Chapman S.B."/>
            <person name="Goldberg J."/>
            <person name="Griggs A."/>
            <person name="Gujja S."/>
            <person name="Hansen M."/>
            <person name="Howarth C."/>
            <person name="Imamovic A."/>
            <person name="Larimer J."/>
            <person name="McCowen C."/>
            <person name="Montmayeur A."/>
            <person name="Murphy C."/>
            <person name="Neiman D."/>
            <person name="Pearson M."/>
            <person name="Priest M."/>
            <person name="Roberts A."/>
            <person name="Saif S."/>
            <person name="Shea T."/>
            <person name="Sisk P."/>
            <person name="Sykes S."/>
            <person name="Wortman J."/>
            <person name="Nusbaum C."/>
            <person name="Birren B."/>
        </authorList>
    </citation>
    <scope>NUCLEOTIDE SEQUENCE [LARGE SCALE GENOMIC DNA]</scope>
    <source>
        <strain evidence="1 2">FB077-07</strain>
    </source>
</reference>
<proteinExistence type="predicted"/>
<dbReference type="Proteomes" id="UP000004722">
    <property type="component" value="Unassembled WGS sequence"/>
</dbReference>
<dbReference type="OrthoDB" id="9983888at2"/>
<sequence>MASRRTLDLKAEFENYKSEIYTMLIALGCTQEQAIAYIADNEETIRSWLDPKRGRIINAQMGARLLLRKA</sequence>
<evidence type="ECO:0000313" key="2">
    <source>
        <dbReference type="Proteomes" id="UP000004722"/>
    </source>
</evidence>
<organism evidence="1 2">
    <name type="scientific">Lactobacillus crispatus FB077-07</name>
    <dbReference type="NCBI Taxonomy" id="883092"/>
    <lineage>
        <taxon>Bacteria</taxon>
        <taxon>Bacillati</taxon>
        <taxon>Bacillota</taxon>
        <taxon>Bacilli</taxon>
        <taxon>Lactobacillales</taxon>
        <taxon>Lactobacillaceae</taxon>
        <taxon>Lactobacillus</taxon>
    </lineage>
</organism>
<dbReference type="AlphaFoldDB" id="K1N1F3"/>
<dbReference type="HOGENOM" id="CLU_2569402_0_0_9"/>
<evidence type="ECO:0000313" key="1">
    <source>
        <dbReference type="EMBL" id="EKB62174.1"/>
    </source>
</evidence>
<dbReference type="RefSeq" id="WP_005729883.1">
    <property type="nucleotide sequence ID" value="NZ_JH932275.1"/>
</dbReference>